<protein>
    <recommendedName>
        <fullName evidence="4">DUF385 domain-containing protein</fullName>
    </recommendedName>
</protein>
<feature type="transmembrane region" description="Helical" evidence="1">
    <location>
        <begin position="12"/>
        <end position="28"/>
    </location>
</feature>
<dbReference type="EMBL" id="SHAH01000029">
    <property type="protein sequence ID" value="RZO76523.1"/>
    <property type="molecule type" value="Genomic_DNA"/>
</dbReference>
<keyword evidence="1" id="KW-0812">Transmembrane</keyword>
<dbReference type="AlphaFoldDB" id="A0A520S216"/>
<evidence type="ECO:0000256" key="1">
    <source>
        <dbReference type="SAM" id="Phobius"/>
    </source>
</evidence>
<name>A0A520S216_9GAMM</name>
<evidence type="ECO:0000313" key="2">
    <source>
        <dbReference type="EMBL" id="RZO76523.1"/>
    </source>
</evidence>
<accession>A0A520S216</accession>
<reference evidence="2 3" key="1">
    <citation type="submission" date="2019-02" db="EMBL/GenBank/DDBJ databases">
        <title>Prokaryotic population dynamics and viral predation in marine succession experiment using metagenomics: the confinement effect.</title>
        <authorList>
            <person name="Haro-Moreno J.M."/>
            <person name="Rodriguez-Valera F."/>
            <person name="Lopez-Perez M."/>
        </authorList>
    </citation>
    <scope>NUCLEOTIDE SEQUENCE [LARGE SCALE GENOMIC DNA]</scope>
    <source>
        <strain evidence="2">MED-G158</strain>
    </source>
</reference>
<comment type="caution">
    <text evidence="2">The sequence shown here is derived from an EMBL/GenBank/DDBJ whole genome shotgun (WGS) entry which is preliminary data.</text>
</comment>
<keyword evidence="1" id="KW-0472">Membrane</keyword>
<evidence type="ECO:0008006" key="4">
    <source>
        <dbReference type="Google" id="ProtNLM"/>
    </source>
</evidence>
<dbReference type="Proteomes" id="UP000320404">
    <property type="component" value="Unassembled WGS sequence"/>
</dbReference>
<gene>
    <name evidence="2" type="ORF">EVA69_02865</name>
</gene>
<proteinExistence type="predicted"/>
<keyword evidence="1" id="KW-1133">Transmembrane helix</keyword>
<organism evidence="2 3">
    <name type="scientific">OM182 bacterium</name>
    <dbReference type="NCBI Taxonomy" id="2510334"/>
    <lineage>
        <taxon>Bacteria</taxon>
        <taxon>Pseudomonadati</taxon>
        <taxon>Pseudomonadota</taxon>
        <taxon>Gammaproteobacteria</taxon>
        <taxon>OMG group</taxon>
        <taxon>OM182 clade</taxon>
    </lineage>
</organism>
<sequence length="144" mass="16348">MNGKKIVKRGGVGLAALLLIYVGSIVWFEARLGINQPQGATSLVIATFNDDGERHERVVRLETIDGISYVAANHWPRAWYHQALDNPNVEVKMPGTGSFEPYEAVNVVGEEDAYVREIYSFGFNFRFRTGFPPRYFLRLEPRRA</sequence>
<evidence type="ECO:0000313" key="3">
    <source>
        <dbReference type="Proteomes" id="UP000320404"/>
    </source>
</evidence>